<reference evidence="1" key="1">
    <citation type="submission" date="2022-02" db="EMBL/GenBank/DDBJ databases">
        <title>Plant Genome Project.</title>
        <authorList>
            <person name="Zhang R.-G."/>
        </authorList>
    </citation>
    <scope>NUCLEOTIDE SEQUENCE</scope>
    <source>
        <strain evidence="1">AT1</strain>
    </source>
</reference>
<keyword evidence="2" id="KW-1185">Reference proteome</keyword>
<sequence length="99" mass="10949">MYRPSHVDYIELHVPQATELLVKDGGNSMDVSPAPLVCPQEKDAPYILASNEYLAPITPPTPNHVENVSGPRNLHSKRVVALWQHRVEGSDHLAILYSG</sequence>
<evidence type="ECO:0000313" key="2">
    <source>
        <dbReference type="Proteomes" id="UP001062846"/>
    </source>
</evidence>
<comment type="caution">
    <text evidence="1">The sequence shown here is derived from an EMBL/GenBank/DDBJ whole genome shotgun (WGS) entry which is preliminary data.</text>
</comment>
<dbReference type="Proteomes" id="UP001062846">
    <property type="component" value="Chromosome 7"/>
</dbReference>
<evidence type="ECO:0000313" key="1">
    <source>
        <dbReference type="EMBL" id="KAI8547447.1"/>
    </source>
</evidence>
<organism evidence="1 2">
    <name type="scientific">Rhododendron molle</name>
    <name type="common">Chinese azalea</name>
    <name type="synonym">Azalea mollis</name>
    <dbReference type="NCBI Taxonomy" id="49168"/>
    <lineage>
        <taxon>Eukaryota</taxon>
        <taxon>Viridiplantae</taxon>
        <taxon>Streptophyta</taxon>
        <taxon>Embryophyta</taxon>
        <taxon>Tracheophyta</taxon>
        <taxon>Spermatophyta</taxon>
        <taxon>Magnoliopsida</taxon>
        <taxon>eudicotyledons</taxon>
        <taxon>Gunneridae</taxon>
        <taxon>Pentapetalae</taxon>
        <taxon>asterids</taxon>
        <taxon>Ericales</taxon>
        <taxon>Ericaceae</taxon>
        <taxon>Ericoideae</taxon>
        <taxon>Rhodoreae</taxon>
        <taxon>Rhododendron</taxon>
    </lineage>
</organism>
<name>A0ACC0N2A2_RHOML</name>
<accession>A0ACC0N2A2</accession>
<gene>
    <name evidence="1" type="ORF">RHMOL_Rhmol07G0196400</name>
</gene>
<dbReference type="EMBL" id="CM046394">
    <property type="protein sequence ID" value="KAI8547447.1"/>
    <property type="molecule type" value="Genomic_DNA"/>
</dbReference>
<protein>
    <submittedName>
        <fullName evidence="1">Uncharacterized protein</fullName>
    </submittedName>
</protein>
<proteinExistence type="predicted"/>